<keyword evidence="5 6" id="KW-0482">Metalloprotease</keyword>
<dbReference type="GO" id="GO:0004222">
    <property type="term" value="F:metalloendopeptidase activity"/>
    <property type="evidence" value="ECO:0007669"/>
    <property type="project" value="InterPro"/>
</dbReference>
<evidence type="ECO:0000313" key="9">
    <source>
        <dbReference type="EMBL" id="MTF39131.1"/>
    </source>
</evidence>
<evidence type="ECO:0000256" key="4">
    <source>
        <dbReference type="ARBA" id="ARBA00022833"/>
    </source>
</evidence>
<evidence type="ECO:0000256" key="7">
    <source>
        <dbReference type="SAM" id="Phobius"/>
    </source>
</evidence>
<gene>
    <name evidence="9" type="ORF">GGC33_09340</name>
</gene>
<evidence type="ECO:0000256" key="6">
    <source>
        <dbReference type="RuleBase" id="RU003983"/>
    </source>
</evidence>
<dbReference type="InterPro" id="IPR001915">
    <property type="entry name" value="Peptidase_M48"/>
</dbReference>
<dbReference type="GO" id="GO:0006508">
    <property type="term" value="P:proteolysis"/>
    <property type="evidence" value="ECO:0007669"/>
    <property type="project" value="UniProtKB-KW"/>
</dbReference>
<keyword evidence="1 6" id="KW-0645">Protease</keyword>
<evidence type="ECO:0000256" key="1">
    <source>
        <dbReference type="ARBA" id="ARBA00022670"/>
    </source>
</evidence>
<protein>
    <submittedName>
        <fullName evidence="9">M48 family metalloprotease</fullName>
    </submittedName>
</protein>
<evidence type="ECO:0000256" key="2">
    <source>
        <dbReference type="ARBA" id="ARBA00022723"/>
    </source>
</evidence>
<dbReference type="Proteomes" id="UP000437131">
    <property type="component" value="Unassembled WGS sequence"/>
</dbReference>
<dbReference type="AlphaFoldDB" id="A0A844GVR7"/>
<dbReference type="Gene3D" id="3.30.2010.10">
    <property type="entry name" value="Metalloproteases ('zincins'), catalytic domain"/>
    <property type="match status" value="1"/>
</dbReference>
<evidence type="ECO:0000259" key="8">
    <source>
        <dbReference type="Pfam" id="PF01435"/>
    </source>
</evidence>
<keyword evidence="2" id="KW-0479">Metal-binding</keyword>
<organism evidence="9 10">
    <name type="scientific">Cyanobacterium aponinum 0216</name>
    <dbReference type="NCBI Taxonomy" id="2676140"/>
    <lineage>
        <taxon>Bacteria</taxon>
        <taxon>Bacillati</taxon>
        <taxon>Cyanobacteriota</taxon>
        <taxon>Cyanophyceae</taxon>
        <taxon>Oscillatoriophycideae</taxon>
        <taxon>Chroococcales</taxon>
        <taxon>Geminocystaceae</taxon>
        <taxon>Cyanobacterium</taxon>
    </lineage>
</organism>
<dbReference type="InterPro" id="IPR052173">
    <property type="entry name" value="Beta-lactam_resp_regulator"/>
</dbReference>
<keyword evidence="7" id="KW-0472">Membrane</keyword>
<name>A0A844GVR7_9CHRO</name>
<dbReference type="PANTHER" id="PTHR34978">
    <property type="entry name" value="POSSIBLE SENSOR-TRANSDUCER PROTEIN BLAR"/>
    <property type="match status" value="1"/>
</dbReference>
<dbReference type="Pfam" id="PF01435">
    <property type="entry name" value="Peptidase_M48"/>
    <property type="match status" value="1"/>
</dbReference>
<feature type="transmembrane region" description="Helical" evidence="7">
    <location>
        <begin position="260"/>
        <end position="278"/>
    </location>
</feature>
<proteinExistence type="inferred from homology"/>
<reference evidence="9 10" key="1">
    <citation type="submission" date="2019-11" db="EMBL/GenBank/DDBJ databases">
        <title>Isolation of a new High Light Tolerant Cyanobacteria.</title>
        <authorList>
            <person name="Dobson Z."/>
            <person name="Vaughn N."/>
            <person name="Vaughn M."/>
            <person name="Fromme P."/>
            <person name="Mazor Y."/>
        </authorList>
    </citation>
    <scope>NUCLEOTIDE SEQUENCE [LARGE SCALE GENOMIC DNA]</scope>
    <source>
        <strain evidence="9 10">0216</strain>
    </source>
</reference>
<dbReference type="PANTHER" id="PTHR34978:SF3">
    <property type="entry name" value="SLR0241 PROTEIN"/>
    <property type="match status" value="1"/>
</dbReference>
<feature type="transmembrane region" description="Helical" evidence="7">
    <location>
        <begin position="69"/>
        <end position="86"/>
    </location>
</feature>
<dbReference type="CDD" id="cd07326">
    <property type="entry name" value="M56_BlaR1_MecR1_like"/>
    <property type="match status" value="1"/>
</dbReference>
<keyword evidence="7" id="KW-1133">Transmembrane helix</keyword>
<comment type="similarity">
    <text evidence="6">Belongs to the peptidase M48 family.</text>
</comment>
<evidence type="ECO:0000256" key="5">
    <source>
        <dbReference type="ARBA" id="ARBA00023049"/>
    </source>
</evidence>
<dbReference type="GO" id="GO:0046872">
    <property type="term" value="F:metal ion binding"/>
    <property type="evidence" value="ECO:0007669"/>
    <property type="project" value="UniProtKB-KW"/>
</dbReference>
<accession>A0A844GVR7</accession>
<keyword evidence="4 6" id="KW-0862">Zinc</keyword>
<keyword evidence="7" id="KW-0812">Transmembrane</keyword>
<dbReference type="RefSeq" id="WP_155083865.1">
    <property type="nucleotide sequence ID" value="NZ_WMIA01000010.1"/>
</dbReference>
<comment type="caution">
    <text evidence="9">The sequence shown here is derived from an EMBL/GenBank/DDBJ whole genome shotgun (WGS) entry which is preliminary data.</text>
</comment>
<feature type="domain" description="Peptidase M48" evidence="8">
    <location>
        <begin position="109"/>
        <end position="163"/>
    </location>
</feature>
<evidence type="ECO:0000313" key="10">
    <source>
        <dbReference type="Proteomes" id="UP000437131"/>
    </source>
</evidence>
<feature type="transmembrane region" description="Helical" evidence="7">
    <location>
        <begin position="31"/>
        <end position="57"/>
    </location>
</feature>
<evidence type="ECO:0000256" key="3">
    <source>
        <dbReference type="ARBA" id="ARBA00022801"/>
    </source>
</evidence>
<comment type="cofactor">
    <cofactor evidence="6">
        <name>Zn(2+)</name>
        <dbReference type="ChEBI" id="CHEBI:29105"/>
    </cofactor>
    <text evidence="6">Binds 1 zinc ion per subunit.</text>
</comment>
<sequence length="282" mass="33134">MHLLLIFTSLLLAYGLRILSQFISKKYKQKWGLSLFLFAFPTLILLMTCIAIICMGYQGEMWGIKASKLSYYLSISFLIYALFTLVKNTLDHLKTWSILQQCSEQKINNYQFKLLETDFPYAAQIGFWNSQLVLSQGLIKLLSQEHLLAVIAHESAHKKCRDPFLFFWLFYLKKLGFCLPNNEQLWDNLILLRELRADQIAAKKVDYLLIAESLIQVTSSIMTLPSEFNHNLQCTFYDNRLQARIDNLMAEKEDLVNNNYLEIIWLLFIFIPWLFFPFHNPC</sequence>
<keyword evidence="3 6" id="KW-0378">Hydrolase</keyword>
<dbReference type="EMBL" id="WMIA01000010">
    <property type="protein sequence ID" value="MTF39131.1"/>
    <property type="molecule type" value="Genomic_DNA"/>
</dbReference>